<comment type="function">
    <text evidence="7">Arginine methyltransferase involved in the assembly or stability of mitochondrial NADH:ubiquinone oxidoreductase complex (complex I).</text>
</comment>
<evidence type="ECO:0000256" key="3">
    <source>
        <dbReference type="ARBA" id="ARBA00022603"/>
    </source>
</evidence>
<dbReference type="PANTHER" id="PTHR12049">
    <property type="entry name" value="PROTEIN ARGININE METHYLTRANSFERASE NDUFAF7, MITOCHONDRIAL"/>
    <property type="match status" value="1"/>
</dbReference>
<evidence type="ECO:0000256" key="5">
    <source>
        <dbReference type="ARBA" id="ARBA00023128"/>
    </source>
</evidence>
<dbReference type="PANTHER" id="PTHR12049:SF7">
    <property type="entry name" value="PROTEIN ARGININE METHYLTRANSFERASE NDUFAF7, MITOCHONDRIAL"/>
    <property type="match status" value="1"/>
</dbReference>
<comment type="similarity">
    <text evidence="2 7">Belongs to the NDUFAF7 family.</text>
</comment>
<evidence type="ECO:0000313" key="8">
    <source>
        <dbReference type="EMBL" id="GFH23454.1"/>
    </source>
</evidence>
<evidence type="ECO:0000256" key="2">
    <source>
        <dbReference type="ARBA" id="ARBA00005891"/>
    </source>
</evidence>
<comment type="caution">
    <text evidence="8">The sequence shown here is derived from an EMBL/GenBank/DDBJ whole genome shotgun (WGS) entry which is preliminary data.</text>
</comment>
<keyword evidence="3 7" id="KW-0489">Methyltransferase</keyword>
<dbReference type="EMBL" id="BLLF01002276">
    <property type="protein sequence ID" value="GFH23454.1"/>
    <property type="molecule type" value="Genomic_DNA"/>
</dbReference>
<accession>A0A699ZXM8</accession>
<dbReference type="GO" id="GO:0032981">
    <property type="term" value="P:mitochondrial respiratory chain complex I assembly"/>
    <property type="evidence" value="ECO:0007669"/>
    <property type="project" value="TreeGrafter"/>
</dbReference>
<protein>
    <recommendedName>
        <fullName evidence="7">Protein arginine methyltransferase NDUFAF7</fullName>
        <ecNumber evidence="7">2.1.1.320</ecNumber>
    </recommendedName>
</protein>
<evidence type="ECO:0000313" key="9">
    <source>
        <dbReference type="Proteomes" id="UP000485058"/>
    </source>
</evidence>
<name>A0A699ZXM8_HAELA</name>
<dbReference type="InterPro" id="IPR003788">
    <property type="entry name" value="NDUFAF7"/>
</dbReference>
<keyword evidence="9" id="KW-1185">Reference proteome</keyword>
<dbReference type="EC" id="2.1.1.320" evidence="7"/>
<organism evidence="8 9">
    <name type="scientific">Haematococcus lacustris</name>
    <name type="common">Green alga</name>
    <name type="synonym">Haematococcus pluvialis</name>
    <dbReference type="NCBI Taxonomy" id="44745"/>
    <lineage>
        <taxon>Eukaryota</taxon>
        <taxon>Viridiplantae</taxon>
        <taxon>Chlorophyta</taxon>
        <taxon>core chlorophytes</taxon>
        <taxon>Chlorophyceae</taxon>
        <taxon>CS clade</taxon>
        <taxon>Chlamydomonadales</taxon>
        <taxon>Haematococcaceae</taxon>
        <taxon>Haematococcus</taxon>
    </lineage>
</organism>
<dbReference type="InterPro" id="IPR029063">
    <property type="entry name" value="SAM-dependent_MTases_sf"/>
</dbReference>
<dbReference type="GO" id="GO:0005739">
    <property type="term" value="C:mitochondrion"/>
    <property type="evidence" value="ECO:0007669"/>
    <property type="project" value="UniProtKB-SubCell"/>
</dbReference>
<sequence length="57" mass="6096">MEAQQLWAADMLGVWAVHTWASLGRPSRLGLVELGPGRGTLMADMLRATAGKLPPLP</sequence>
<keyword evidence="5 7" id="KW-0496">Mitochondrion</keyword>
<dbReference type="Gene3D" id="3.40.50.150">
    <property type="entry name" value="Vaccinia Virus protein VP39"/>
    <property type="match status" value="1"/>
</dbReference>
<dbReference type="GO" id="GO:0032259">
    <property type="term" value="P:methylation"/>
    <property type="evidence" value="ECO:0007669"/>
    <property type="project" value="UniProtKB-KW"/>
</dbReference>
<keyword evidence="4 7" id="KW-0808">Transferase</keyword>
<dbReference type="Proteomes" id="UP000485058">
    <property type="component" value="Unassembled WGS sequence"/>
</dbReference>
<dbReference type="AlphaFoldDB" id="A0A699ZXM8"/>
<dbReference type="SUPFAM" id="SSF53335">
    <property type="entry name" value="S-adenosyl-L-methionine-dependent methyltransferases"/>
    <property type="match status" value="1"/>
</dbReference>
<dbReference type="GO" id="GO:0035243">
    <property type="term" value="F:protein-arginine omega-N symmetric methyltransferase activity"/>
    <property type="evidence" value="ECO:0007669"/>
    <property type="project" value="UniProtKB-EC"/>
</dbReference>
<evidence type="ECO:0000256" key="1">
    <source>
        <dbReference type="ARBA" id="ARBA00004173"/>
    </source>
</evidence>
<comment type="subcellular location">
    <subcellularLocation>
        <location evidence="1 7">Mitochondrion</location>
    </subcellularLocation>
</comment>
<evidence type="ECO:0000256" key="7">
    <source>
        <dbReference type="RuleBase" id="RU364114"/>
    </source>
</evidence>
<dbReference type="Pfam" id="PF02636">
    <property type="entry name" value="Methyltransf_28"/>
    <property type="match status" value="1"/>
</dbReference>
<evidence type="ECO:0000256" key="6">
    <source>
        <dbReference type="ARBA" id="ARBA00048612"/>
    </source>
</evidence>
<comment type="catalytic activity">
    <reaction evidence="6 7">
        <text>L-arginyl-[protein] + 2 S-adenosyl-L-methionine = N(omega),N(omega)'-dimethyl-L-arginyl-[protein] + 2 S-adenosyl-L-homocysteine + 2 H(+)</text>
        <dbReference type="Rhea" id="RHEA:48108"/>
        <dbReference type="Rhea" id="RHEA-COMP:10532"/>
        <dbReference type="Rhea" id="RHEA-COMP:11992"/>
        <dbReference type="ChEBI" id="CHEBI:15378"/>
        <dbReference type="ChEBI" id="CHEBI:29965"/>
        <dbReference type="ChEBI" id="CHEBI:57856"/>
        <dbReference type="ChEBI" id="CHEBI:59789"/>
        <dbReference type="ChEBI" id="CHEBI:88221"/>
        <dbReference type="EC" id="2.1.1.320"/>
    </reaction>
</comment>
<gene>
    <name evidence="8" type="ORF">HaLaN_21068</name>
</gene>
<reference evidence="8 9" key="1">
    <citation type="submission" date="2020-02" db="EMBL/GenBank/DDBJ databases">
        <title>Draft genome sequence of Haematococcus lacustris strain NIES-144.</title>
        <authorList>
            <person name="Morimoto D."/>
            <person name="Nakagawa S."/>
            <person name="Yoshida T."/>
            <person name="Sawayama S."/>
        </authorList>
    </citation>
    <scope>NUCLEOTIDE SEQUENCE [LARGE SCALE GENOMIC DNA]</scope>
    <source>
        <strain evidence="8 9">NIES-144</strain>
    </source>
</reference>
<evidence type="ECO:0000256" key="4">
    <source>
        <dbReference type="ARBA" id="ARBA00022679"/>
    </source>
</evidence>
<proteinExistence type="inferred from homology"/>